<sequence>MIYRAAYEQEKKLAEGVRLSRSPSAGLIPAETQALRAQSYPLEGLPFDQRISRSPSAVLLPAHTEALRAQSYPYEGLPFDQRPSVVPTVETSTDRIAHYPTPPYDPFAEMRREKEEQSRMEEERARKEPSQGLHFRDILSLQEAEEERKAQESRRKTEEEARRNQQADTGPVDSLYEQIRKSLLAIYLTEHGCSKLTDLSIQAQVSFTKVLAGAFSQQLA</sequence>
<gene>
    <name evidence="2" type="ORF">DM02DRAFT_39936</name>
</gene>
<evidence type="ECO:0000313" key="3">
    <source>
        <dbReference type="Proteomes" id="UP000244855"/>
    </source>
</evidence>
<feature type="region of interest" description="Disordered" evidence="1">
    <location>
        <begin position="90"/>
        <end position="173"/>
    </location>
</feature>
<keyword evidence="3" id="KW-1185">Reference proteome</keyword>
<dbReference type="EMBL" id="KZ805409">
    <property type="protein sequence ID" value="PVH98603.1"/>
    <property type="molecule type" value="Genomic_DNA"/>
</dbReference>
<evidence type="ECO:0000313" key="2">
    <source>
        <dbReference type="EMBL" id="PVH98603.1"/>
    </source>
</evidence>
<dbReference type="Proteomes" id="UP000244855">
    <property type="component" value="Unassembled WGS sequence"/>
</dbReference>
<protein>
    <submittedName>
        <fullName evidence="2">Uncharacterized protein</fullName>
    </submittedName>
</protein>
<proteinExistence type="predicted"/>
<feature type="compositionally biased region" description="Basic and acidic residues" evidence="1">
    <location>
        <begin position="146"/>
        <end position="165"/>
    </location>
</feature>
<dbReference type="OrthoDB" id="5430573at2759"/>
<name>A0A2V1DLU5_9PLEO</name>
<evidence type="ECO:0000256" key="1">
    <source>
        <dbReference type="SAM" id="MobiDB-lite"/>
    </source>
</evidence>
<organism evidence="2 3">
    <name type="scientific">Periconia macrospinosa</name>
    <dbReference type="NCBI Taxonomy" id="97972"/>
    <lineage>
        <taxon>Eukaryota</taxon>
        <taxon>Fungi</taxon>
        <taxon>Dikarya</taxon>
        <taxon>Ascomycota</taxon>
        <taxon>Pezizomycotina</taxon>
        <taxon>Dothideomycetes</taxon>
        <taxon>Pleosporomycetidae</taxon>
        <taxon>Pleosporales</taxon>
        <taxon>Massarineae</taxon>
        <taxon>Periconiaceae</taxon>
        <taxon>Periconia</taxon>
    </lineage>
</organism>
<reference evidence="2 3" key="1">
    <citation type="journal article" date="2018" name="Sci. Rep.">
        <title>Comparative genomics provides insights into the lifestyle and reveals functional heterogeneity of dark septate endophytic fungi.</title>
        <authorList>
            <person name="Knapp D.G."/>
            <person name="Nemeth J.B."/>
            <person name="Barry K."/>
            <person name="Hainaut M."/>
            <person name="Henrissat B."/>
            <person name="Johnson J."/>
            <person name="Kuo A."/>
            <person name="Lim J.H.P."/>
            <person name="Lipzen A."/>
            <person name="Nolan M."/>
            <person name="Ohm R.A."/>
            <person name="Tamas L."/>
            <person name="Grigoriev I.V."/>
            <person name="Spatafora J.W."/>
            <person name="Nagy L.G."/>
            <person name="Kovacs G.M."/>
        </authorList>
    </citation>
    <scope>NUCLEOTIDE SEQUENCE [LARGE SCALE GENOMIC DNA]</scope>
    <source>
        <strain evidence="2 3">DSE2036</strain>
    </source>
</reference>
<accession>A0A2V1DLU5</accession>
<feature type="compositionally biased region" description="Basic and acidic residues" evidence="1">
    <location>
        <begin position="108"/>
        <end position="137"/>
    </location>
</feature>
<dbReference type="AlphaFoldDB" id="A0A2V1DLU5"/>